<dbReference type="GO" id="GO:0015297">
    <property type="term" value="F:antiporter activity"/>
    <property type="evidence" value="ECO:0007669"/>
    <property type="project" value="InterPro"/>
</dbReference>
<dbReference type="Proteomes" id="UP001359559">
    <property type="component" value="Unassembled WGS sequence"/>
</dbReference>
<feature type="transmembrane region" description="Helical" evidence="6">
    <location>
        <begin position="168"/>
        <end position="189"/>
    </location>
</feature>
<feature type="region of interest" description="Disordered" evidence="7">
    <location>
        <begin position="1"/>
        <end position="33"/>
    </location>
</feature>
<feature type="transmembrane region" description="Helical" evidence="6">
    <location>
        <begin position="97"/>
        <end position="114"/>
    </location>
</feature>
<accession>A0AAN9JCS4</accession>
<feature type="transmembrane region" description="Helical" evidence="6">
    <location>
        <begin position="126"/>
        <end position="148"/>
    </location>
</feature>
<feature type="transmembrane region" description="Helical" evidence="6">
    <location>
        <begin position="201"/>
        <end position="221"/>
    </location>
</feature>
<comment type="caution">
    <text evidence="6">Lacks conserved residue(s) required for the propagation of feature annotation.</text>
</comment>
<sequence length="503" mass="54658">MEVEKLKKLSSREMGKEEAAPLVRKSSDSENEVNDDGVALESAFWVEFKRVGSMAAPMVAVTVSQYLLTVVSLMMVGHLTILASFSGVALATSFAEVTGFSVLLGMAGALETLCGQTYGAEEYRKIGNYTCCAIVTLILVCLPISLVWIFMDKILLLFGQDPEMSHAAHEYCMCLIPALFGFAILQCLIRYFQTQCMIFPMVFSSIAVLCLHVPICWGLVFKLGLGHVGAAFAIAISYWLNVIWLGIYMKYSSACEKTKIVFSYNALHSIPEFCQFAIPSALMFCFEWWSFELLTLLAGLLPNPQLETSVLSVCLNTTTLHYFITYAVGASASTRVSNELGAGNPKAAKDAVHVVVVLGIAEAIIVSTFFVGCRHILGYAYSNHKEVVDYVADMVPLLCVSVTADSLIGALSGIARGGGFQQIGVYVNLGAYYLVGAPIAFLLGFVLKLNAKGLWMGTLTGSLLQVIILAVVTVLTDWQKEATKARERIVENSIKAHNNNGLV</sequence>
<reference evidence="8 9" key="1">
    <citation type="submission" date="2024-01" db="EMBL/GenBank/DDBJ databases">
        <title>The genomes of 5 underutilized Papilionoideae crops provide insights into root nodulation and disease resistance.</title>
        <authorList>
            <person name="Yuan L."/>
        </authorList>
    </citation>
    <scope>NUCLEOTIDE SEQUENCE [LARGE SCALE GENOMIC DNA]</scope>
    <source>
        <strain evidence="8">LY-2023</strain>
        <tissue evidence="8">Leaf</tissue>
    </source>
</reference>
<feature type="transmembrane region" description="Helical" evidence="6">
    <location>
        <begin position="390"/>
        <end position="411"/>
    </location>
</feature>
<comment type="subcellular location">
    <subcellularLocation>
        <location evidence="1">Membrane</location>
        <topology evidence="1">Multi-pass membrane protein</topology>
    </subcellularLocation>
</comment>
<keyword evidence="3 6" id="KW-0812">Transmembrane</keyword>
<gene>
    <name evidence="8" type="ORF">RJT34_18668</name>
</gene>
<evidence type="ECO:0000256" key="3">
    <source>
        <dbReference type="ARBA" id="ARBA00022692"/>
    </source>
</evidence>
<comment type="similarity">
    <text evidence="2 6">Belongs to the multi antimicrobial extrusion (MATE) (TC 2.A.66.1) family.</text>
</comment>
<feature type="transmembrane region" description="Helical" evidence="6">
    <location>
        <begin position="227"/>
        <end position="249"/>
    </location>
</feature>
<protein>
    <recommendedName>
        <fullName evidence="6">Protein DETOXIFICATION</fullName>
    </recommendedName>
    <alternativeName>
        <fullName evidence="6">Multidrug and toxic compound extrusion protein</fullName>
    </alternativeName>
</protein>
<dbReference type="GO" id="GO:1990961">
    <property type="term" value="P:xenobiotic detoxification by transmembrane export across the plasma membrane"/>
    <property type="evidence" value="ECO:0007669"/>
    <property type="project" value="InterPro"/>
</dbReference>
<evidence type="ECO:0000256" key="5">
    <source>
        <dbReference type="ARBA" id="ARBA00023136"/>
    </source>
</evidence>
<feature type="transmembrane region" description="Helical" evidence="6">
    <location>
        <begin position="423"/>
        <end position="447"/>
    </location>
</feature>
<evidence type="ECO:0000256" key="7">
    <source>
        <dbReference type="SAM" id="MobiDB-lite"/>
    </source>
</evidence>
<name>A0AAN9JCS4_CLITE</name>
<dbReference type="Pfam" id="PF01554">
    <property type="entry name" value="MatE"/>
    <property type="match status" value="2"/>
</dbReference>
<dbReference type="EMBL" id="JAYKXN010000004">
    <property type="protein sequence ID" value="KAK7295756.1"/>
    <property type="molecule type" value="Genomic_DNA"/>
</dbReference>
<evidence type="ECO:0000256" key="6">
    <source>
        <dbReference type="RuleBase" id="RU004914"/>
    </source>
</evidence>
<dbReference type="GO" id="GO:0042910">
    <property type="term" value="F:xenobiotic transmembrane transporter activity"/>
    <property type="evidence" value="ECO:0007669"/>
    <property type="project" value="InterPro"/>
</dbReference>
<dbReference type="CDD" id="cd13132">
    <property type="entry name" value="MATE_eukaryotic"/>
    <property type="match status" value="1"/>
</dbReference>
<keyword evidence="4 6" id="KW-1133">Transmembrane helix</keyword>
<keyword evidence="9" id="KW-1185">Reference proteome</keyword>
<dbReference type="PANTHER" id="PTHR11206">
    <property type="entry name" value="MULTIDRUG RESISTANCE PROTEIN"/>
    <property type="match status" value="1"/>
</dbReference>
<dbReference type="AlphaFoldDB" id="A0AAN9JCS4"/>
<dbReference type="InterPro" id="IPR002528">
    <property type="entry name" value="MATE_fam"/>
</dbReference>
<feature type="transmembrane region" description="Helical" evidence="6">
    <location>
        <begin position="453"/>
        <end position="476"/>
    </location>
</feature>
<dbReference type="GO" id="GO:0016020">
    <property type="term" value="C:membrane"/>
    <property type="evidence" value="ECO:0007669"/>
    <property type="project" value="UniProtKB-SubCell"/>
</dbReference>
<feature type="compositionally biased region" description="Basic and acidic residues" evidence="7">
    <location>
        <begin position="1"/>
        <end position="19"/>
    </location>
</feature>
<feature type="transmembrane region" description="Helical" evidence="6">
    <location>
        <begin position="351"/>
        <end position="370"/>
    </location>
</feature>
<dbReference type="InterPro" id="IPR045069">
    <property type="entry name" value="MATE_euk"/>
</dbReference>
<evidence type="ECO:0000256" key="2">
    <source>
        <dbReference type="ARBA" id="ARBA00010199"/>
    </source>
</evidence>
<dbReference type="NCBIfam" id="TIGR00797">
    <property type="entry name" value="matE"/>
    <property type="match status" value="1"/>
</dbReference>
<proteinExistence type="inferred from homology"/>
<evidence type="ECO:0000256" key="1">
    <source>
        <dbReference type="ARBA" id="ARBA00004141"/>
    </source>
</evidence>
<evidence type="ECO:0000313" key="8">
    <source>
        <dbReference type="EMBL" id="KAK7295756.1"/>
    </source>
</evidence>
<evidence type="ECO:0000256" key="4">
    <source>
        <dbReference type="ARBA" id="ARBA00022989"/>
    </source>
</evidence>
<evidence type="ECO:0000313" key="9">
    <source>
        <dbReference type="Proteomes" id="UP001359559"/>
    </source>
</evidence>
<keyword evidence="5 6" id="KW-0472">Membrane</keyword>
<organism evidence="8 9">
    <name type="scientific">Clitoria ternatea</name>
    <name type="common">Butterfly pea</name>
    <dbReference type="NCBI Taxonomy" id="43366"/>
    <lineage>
        <taxon>Eukaryota</taxon>
        <taxon>Viridiplantae</taxon>
        <taxon>Streptophyta</taxon>
        <taxon>Embryophyta</taxon>
        <taxon>Tracheophyta</taxon>
        <taxon>Spermatophyta</taxon>
        <taxon>Magnoliopsida</taxon>
        <taxon>eudicotyledons</taxon>
        <taxon>Gunneridae</taxon>
        <taxon>Pentapetalae</taxon>
        <taxon>rosids</taxon>
        <taxon>fabids</taxon>
        <taxon>Fabales</taxon>
        <taxon>Fabaceae</taxon>
        <taxon>Papilionoideae</taxon>
        <taxon>50 kb inversion clade</taxon>
        <taxon>NPAAA clade</taxon>
        <taxon>indigoferoid/millettioid clade</taxon>
        <taxon>Phaseoleae</taxon>
        <taxon>Clitoria</taxon>
    </lineage>
</organism>
<comment type="caution">
    <text evidence="8">The sequence shown here is derived from an EMBL/GenBank/DDBJ whole genome shotgun (WGS) entry which is preliminary data.</text>
</comment>